<evidence type="ECO:0000256" key="2">
    <source>
        <dbReference type="ARBA" id="ARBA00022475"/>
    </source>
</evidence>
<evidence type="ECO:0000256" key="6">
    <source>
        <dbReference type="SAM" id="Phobius"/>
    </source>
</evidence>
<keyword evidence="4 6" id="KW-1133">Transmembrane helix</keyword>
<dbReference type="PIRSF" id="PIRSF035875">
    <property type="entry name" value="RNase_BN"/>
    <property type="match status" value="1"/>
</dbReference>
<evidence type="ECO:0000256" key="5">
    <source>
        <dbReference type="ARBA" id="ARBA00023136"/>
    </source>
</evidence>
<gene>
    <name evidence="7" type="ORF">J2Z43_000681</name>
</gene>
<dbReference type="Proteomes" id="UP000767291">
    <property type="component" value="Unassembled WGS sequence"/>
</dbReference>
<feature type="transmembrane region" description="Helical" evidence="6">
    <location>
        <begin position="204"/>
        <end position="223"/>
    </location>
</feature>
<feature type="transmembrane region" description="Helical" evidence="6">
    <location>
        <begin position="126"/>
        <end position="150"/>
    </location>
</feature>
<evidence type="ECO:0000256" key="3">
    <source>
        <dbReference type="ARBA" id="ARBA00022692"/>
    </source>
</evidence>
<name>A0ABS4E8M1_9FIRM</name>
<proteinExistence type="predicted"/>
<dbReference type="PANTHER" id="PTHR30213">
    <property type="entry name" value="INNER MEMBRANE PROTEIN YHJD"/>
    <property type="match status" value="1"/>
</dbReference>
<feature type="transmembrane region" description="Helical" evidence="6">
    <location>
        <begin position="170"/>
        <end position="192"/>
    </location>
</feature>
<feature type="transmembrane region" description="Helical" evidence="6">
    <location>
        <begin position="235"/>
        <end position="261"/>
    </location>
</feature>
<keyword evidence="2" id="KW-1003">Cell membrane</keyword>
<sequence length="285" mass="33636">MLSIYNKFREIVNRLNYSELSSRTAELSFFILLSIFPFLLCFISGVAYIPEFHLNKYSGMFASIMPTSVFDVLSSIIVSAIDNRNLKFLCMSLILTMWTTSRAVKALIKGMNKSYRVKETRSFFKIMFISFFFTFILLLLIFMSIIFLIYGEKIGLFLFTFVGLDNVFLTLWNILRYSITIIMIIVVFTILYKYTPNKKINFREVVPGSVFATFSWFLVSYVYSYYTNHWANYEAIYGSIAEIIVLITWIYFSSWVITIGYELNIRLYYRRNTILTKKIRENLQN</sequence>
<evidence type="ECO:0000313" key="7">
    <source>
        <dbReference type="EMBL" id="MBP1854291.1"/>
    </source>
</evidence>
<evidence type="ECO:0000256" key="4">
    <source>
        <dbReference type="ARBA" id="ARBA00022989"/>
    </source>
</evidence>
<comment type="subcellular location">
    <subcellularLocation>
        <location evidence="1">Cell membrane</location>
        <topology evidence="1">Multi-pass membrane protein</topology>
    </subcellularLocation>
</comment>
<evidence type="ECO:0000256" key="1">
    <source>
        <dbReference type="ARBA" id="ARBA00004651"/>
    </source>
</evidence>
<dbReference type="InterPro" id="IPR017039">
    <property type="entry name" value="Virul_fac_BrkB"/>
</dbReference>
<keyword evidence="3 6" id="KW-0812">Transmembrane</keyword>
<dbReference type="NCBIfam" id="TIGR00765">
    <property type="entry name" value="yihY_not_rbn"/>
    <property type="match status" value="1"/>
</dbReference>
<feature type="transmembrane region" description="Helical" evidence="6">
    <location>
        <begin position="27"/>
        <end position="49"/>
    </location>
</feature>
<dbReference type="PANTHER" id="PTHR30213:SF0">
    <property type="entry name" value="UPF0761 MEMBRANE PROTEIN YIHY"/>
    <property type="match status" value="1"/>
</dbReference>
<protein>
    <submittedName>
        <fullName evidence="7">Membrane protein</fullName>
    </submittedName>
</protein>
<dbReference type="RefSeq" id="WP_209455832.1">
    <property type="nucleotide sequence ID" value="NZ_BAAACS010000017.1"/>
</dbReference>
<reference evidence="7 8" key="1">
    <citation type="submission" date="2021-03" db="EMBL/GenBank/DDBJ databases">
        <title>Genomic Encyclopedia of Type Strains, Phase IV (KMG-IV): sequencing the most valuable type-strain genomes for metagenomic binning, comparative biology and taxonomic classification.</title>
        <authorList>
            <person name="Goeker M."/>
        </authorList>
    </citation>
    <scope>NUCLEOTIDE SEQUENCE [LARGE SCALE GENOMIC DNA]</scope>
    <source>
        <strain evidence="7 8">DSM 1289</strain>
    </source>
</reference>
<evidence type="ECO:0000313" key="8">
    <source>
        <dbReference type="Proteomes" id="UP000767291"/>
    </source>
</evidence>
<feature type="transmembrane region" description="Helical" evidence="6">
    <location>
        <begin position="61"/>
        <end position="80"/>
    </location>
</feature>
<keyword evidence="8" id="KW-1185">Reference proteome</keyword>
<keyword evidence="5 6" id="KW-0472">Membrane</keyword>
<dbReference type="EMBL" id="JAGGJX010000001">
    <property type="protein sequence ID" value="MBP1854291.1"/>
    <property type="molecule type" value="Genomic_DNA"/>
</dbReference>
<organism evidence="7 8">
    <name type="scientific">Metaclostridioides mangenotii</name>
    <dbReference type="NCBI Taxonomy" id="1540"/>
    <lineage>
        <taxon>Bacteria</taxon>
        <taxon>Bacillati</taxon>
        <taxon>Bacillota</taxon>
        <taxon>Clostridia</taxon>
        <taxon>Peptostreptococcales</taxon>
        <taxon>Peptostreptococcaceae</taxon>
        <taxon>Metaclostridioides</taxon>
    </lineage>
</organism>
<accession>A0ABS4E8M1</accession>
<comment type="caution">
    <text evidence="7">The sequence shown here is derived from an EMBL/GenBank/DDBJ whole genome shotgun (WGS) entry which is preliminary data.</text>
</comment>
<dbReference type="Pfam" id="PF03631">
    <property type="entry name" value="Virul_fac_BrkB"/>
    <property type="match status" value="1"/>
</dbReference>